<organism evidence="2 3">
    <name type="scientific">Adineta steineri</name>
    <dbReference type="NCBI Taxonomy" id="433720"/>
    <lineage>
        <taxon>Eukaryota</taxon>
        <taxon>Metazoa</taxon>
        <taxon>Spiralia</taxon>
        <taxon>Gnathifera</taxon>
        <taxon>Rotifera</taxon>
        <taxon>Eurotatoria</taxon>
        <taxon>Bdelloidea</taxon>
        <taxon>Adinetida</taxon>
        <taxon>Adinetidae</taxon>
        <taxon>Adineta</taxon>
    </lineage>
</organism>
<accession>A0A820P1A8</accession>
<feature type="non-terminal residue" evidence="2">
    <location>
        <position position="42"/>
    </location>
</feature>
<feature type="region of interest" description="Disordered" evidence="1">
    <location>
        <begin position="1"/>
        <end position="25"/>
    </location>
</feature>
<evidence type="ECO:0000313" key="2">
    <source>
        <dbReference type="EMBL" id="CAF4397609.1"/>
    </source>
</evidence>
<proteinExistence type="predicted"/>
<dbReference type="AlphaFoldDB" id="A0A820P1A8"/>
<name>A0A820P1A8_9BILA</name>
<feature type="non-terminal residue" evidence="2">
    <location>
        <position position="1"/>
    </location>
</feature>
<sequence length="42" mass="4284">GIPAASITVSALGSSSSPTTSTPMNETAMIEYKKQLNSQANV</sequence>
<protein>
    <submittedName>
        <fullName evidence="2">Uncharacterized protein</fullName>
    </submittedName>
</protein>
<comment type="caution">
    <text evidence="2">The sequence shown here is derived from an EMBL/GenBank/DDBJ whole genome shotgun (WGS) entry which is preliminary data.</text>
</comment>
<evidence type="ECO:0000313" key="3">
    <source>
        <dbReference type="Proteomes" id="UP000663868"/>
    </source>
</evidence>
<dbReference type="Proteomes" id="UP000663868">
    <property type="component" value="Unassembled WGS sequence"/>
</dbReference>
<reference evidence="2" key="1">
    <citation type="submission" date="2021-02" db="EMBL/GenBank/DDBJ databases">
        <authorList>
            <person name="Nowell W R."/>
        </authorList>
    </citation>
    <scope>NUCLEOTIDE SEQUENCE</scope>
</reference>
<gene>
    <name evidence="2" type="ORF">KXQ929_LOCUS50832</name>
</gene>
<dbReference type="EMBL" id="CAJOBB010024042">
    <property type="protein sequence ID" value="CAF4397609.1"/>
    <property type="molecule type" value="Genomic_DNA"/>
</dbReference>
<feature type="compositionally biased region" description="Low complexity" evidence="1">
    <location>
        <begin position="14"/>
        <end position="23"/>
    </location>
</feature>
<evidence type="ECO:0000256" key="1">
    <source>
        <dbReference type="SAM" id="MobiDB-lite"/>
    </source>
</evidence>